<evidence type="ECO:0000256" key="6">
    <source>
        <dbReference type="ARBA" id="ARBA00022918"/>
    </source>
</evidence>
<keyword evidence="4" id="KW-0255">Endonuclease</keyword>
<evidence type="ECO:0000313" key="9">
    <source>
        <dbReference type="EMBL" id="KAG6495322.1"/>
    </source>
</evidence>
<dbReference type="SUPFAM" id="SSF53098">
    <property type="entry name" value="Ribonuclease H-like"/>
    <property type="match status" value="1"/>
</dbReference>
<evidence type="ECO:0000256" key="3">
    <source>
        <dbReference type="ARBA" id="ARBA00022722"/>
    </source>
</evidence>
<dbReference type="GO" id="GO:0004519">
    <property type="term" value="F:endonuclease activity"/>
    <property type="evidence" value="ECO:0007669"/>
    <property type="project" value="UniProtKB-KW"/>
</dbReference>
<dbReference type="GO" id="GO:0003676">
    <property type="term" value="F:nucleic acid binding"/>
    <property type="evidence" value="ECO:0007669"/>
    <property type="project" value="InterPro"/>
</dbReference>
<keyword evidence="10" id="KW-1185">Reference proteome</keyword>
<evidence type="ECO:0000256" key="5">
    <source>
        <dbReference type="ARBA" id="ARBA00022801"/>
    </source>
</evidence>
<evidence type="ECO:0000256" key="1">
    <source>
        <dbReference type="ARBA" id="ARBA00022679"/>
    </source>
</evidence>
<gene>
    <name evidence="9" type="ORF">ZIOFF_043116</name>
</gene>
<organism evidence="9 10">
    <name type="scientific">Zingiber officinale</name>
    <name type="common">Ginger</name>
    <name type="synonym">Amomum zingiber</name>
    <dbReference type="NCBI Taxonomy" id="94328"/>
    <lineage>
        <taxon>Eukaryota</taxon>
        <taxon>Viridiplantae</taxon>
        <taxon>Streptophyta</taxon>
        <taxon>Embryophyta</taxon>
        <taxon>Tracheophyta</taxon>
        <taxon>Spermatophyta</taxon>
        <taxon>Magnoliopsida</taxon>
        <taxon>Liliopsida</taxon>
        <taxon>Zingiberales</taxon>
        <taxon>Zingiberaceae</taxon>
        <taxon>Zingiber</taxon>
    </lineage>
</organism>
<evidence type="ECO:0000256" key="7">
    <source>
        <dbReference type="SAM" id="MobiDB-lite"/>
    </source>
</evidence>
<keyword evidence="5" id="KW-0378">Hydrolase</keyword>
<keyword evidence="6" id="KW-0695">RNA-directed DNA polymerase</keyword>
<evidence type="ECO:0000259" key="8">
    <source>
        <dbReference type="Pfam" id="PF17917"/>
    </source>
</evidence>
<proteinExistence type="predicted"/>
<dbReference type="InterPro" id="IPR041373">
    <property type="entry name" value="RT_RNaseH"/>
</dbReference>
<protein>
    <recommendedName>
        <fullName evidence="8">Reverse transcriptase RNase H-like domain-containing protein</fullName>
    </recommendedName>
</protein>
<dbReference type="GO" id="GO:0016787">
    <property type="term" value="F:hydrolase activity"/>
    <property type="evidence" value="ECO:0007669"/>
    <property type="project" value="UniProtKB-KW"/>
</dbReference>
<feature type="compositionally biased region" description="Low complexity" evidence="7">
    <location>
        <begin position="186"/>
        <end position="196"/>
    </location>
</feature>
<evidence type="ECO:0000313" key="10">
    <source>
        <dbReference type="Proteomes" id="UP000734854"/>
    </source>
</evidence>
<dbReference type="Gene3D" id="3.30.420.10">
    <property type="entry name" value="Ribonuclease H-like superfamily/Ribonuclease H"/>
    <property type="match status" value="1"/>
</dbReference>
<evidence type="ECO:0000256" key="4">
    <source>
        <dbReference type="ARBA" id="ARBA00022759"/>
    </source>
</evidence>
<sequence>MISAYASGKFSPPKSTIDAEIHAVMNSLNNFKIYYLDKEEVLIRTDCQAIISFFNKSAQNKPSRVRWVAFTDFITGLGIDVQFQHIEGKDNTLADVLSRLVCSITESWTPQEKDCSILAQVEAALVQLKERPDTKASQHLKDLINCWTNMRNSAEAEAQAQGSLGHKKKISETILKTSSGQHHATSSTVYGNSSSSMMPRKQILNIGDNSEVASTLKIPLRKIIDSSRKRLFSLSTSGGSISTAEGEARYQGIPTPEGPYQLQDQYEELSRGRIPSTRIFGSQEKDLRAHFEDIEWTASRYVLNSIWELKLINDAKKADFEYRGQLRGGLYFKDSLAEVIKVKDELLDLFIKAQNILKRVRDTPP</sequence>
<keyword evidence="3" id="KW-0540">Nuclease</keyword>
<dbReference type="AlphaFoldDB" id="A0A8J5FYL9"/>
<dbReference type="InterPro" id="IPR012337">
    <property type="entry name" value="RNaseH-like_sf"/>
</dbReference>
<feature type="domain" description="Reverse transcriptase RNase H-like" evidence="8">
    <location>
        <begin position="4"/>
        <end position="70"/>
    </location>
</feature>
<dbReference type="GO" id="GO:0003964">
    <property type="term" value="F:RNA-directed DNA polymerase activity"/>
    <property type="evidence" value="ECO:0007669"/>
    <property type="project" value="UniProtKB-KW"/>
</dbReference>
<name>A0A8J5FYL9_ZINOF</name>
<feature type="compositionally biased region" description="Polar residues" evidence="7">
    <location>
        <begin position="175"/>
        <end position="185"/>
    </location>
</feature>
<dbReference type="Pfam" id="PF17917">
    <property type="entry name" value="RT_RNaseH"/>
    <property type="match status" value="1"/>
</dbReference>
<comment type="caution">
    <text evidence="9">The sequence shown here is derived from an EMBL/GenBank/DDBJ whole genome shotgun (WGS) entry which is preliminary data.</text>
</comment>
<reference evidence="9 10" key="1">
    <citation type="submission" date="2020-08" db="EMBL/GenBank/DDBJ databases">
        <title>Plant Genome Project.</title>
        <authorList>
            <person name="Zhang R.-G."/>
        </authorList>
    </citation>
    <scope>NUCLEOTIDE SEQUENCE [LARGE SCALE GENOMIC DNA]</scope>
    <source>
        <tissue evidence="9">Rhizome</tissue>
    </source>
</reference>
<dbReference type="Proteomes" id="UP000734854">
    <property type="component" value="Unassembled WGS sequence"/>
</dbReference>
<keyword evidence="2" id="KW-0548">Nucleotidyltransferase</keyword>
<keyword evidence="1" id="KW-0808">Transferase</keyword>
<dbReference type="EMBL" id="JACMSC010000012">
    <property type="protein sequence ID" value="KAG6495322.1"/>
    <property type="molecule type" value="Genomic_DNA"/>
</dbReference>
<accession>A0A8J5FYL9</accession>
<dbReference type="InterPro" id="IPR036397">
    <property type="entry name" value="RNaseH_sf"/>
</dbReference>
<feature type="region of interest" description="Disordered" evidence="7">
    <location>
        <begin position="175"/>
        <end position="196"/>
    </location>
</feature>
<evidence type="ECO:0000256" key="2">
    <source>
        <dbReference type="ARBA" id="ARBA00022695"/>
    </source>
</evidence>